<evidence type="ECO:0000256" key="1">
    <source>
        <dbReference type="ARBA" id="ARBA00004370"/>
    </source>
</evidence>
<keyword evidence="4 8" id="KW-0863">Zinc-finger</keyword>
<evidence type="ECO:0000256" key="9">
    <source>
        <dbReference type="SAM" id="MobiDB-lite"/>
    </source>
</evidence>
<evidence type="ECO:0000256" key="4">
    <source>
        <dbReference type="ARBA" id="ARBA00022771"/>
    </source>
</evidence>
<evidence type="ECO:0000256" key="11">
    <source>
        <dbReference type="SAM" id="SignalP"/>
    </source>
</evidence>
<feature type="domain" description="RING-type" evidence="12">
    <location>
        <begin position="596"/>
        <end position="640"/>
    </location>
</feature>
<feature type="compositionally biased region" description="Basic and acidic residues" evidence="9">
    <location>
        <begin position="494"/>
        <end position="504"/>
    </location>
</feature>
<feature type="compositionally biased region" description="Basic and acidic residues" evidence="9">
    <location>
        <begin position="649"/>
        <end position="666"/>
    </location>
</feature>
<evidence type="ECO:0000256" key="5">
    <source>
        <dbReference type="ARBA" id="ARBA00022833"/>
    </source>
</evidence>
<dbReference type="EMBL" id="BJWK01000011">
    <property type="protein sequence ID" value="GEM10552.1"/>
    <property type="molecule type" value="Genomic_DNA"/>
</dbReference>
<feature type="signal peptide" evidence="11">
    <location>
        <begin position="1"/>
        <end position="25"/>
    </location>
</feature>
<feature type="compositionally biased region" description="Low complexity" evidence="9">
    <location>
        <begin position="680"/>
        <end position="694"/>
    </location>
</feature>
<feature type="region of interest" description="Disordered" evidence="9">
    <location>
        <begin position="440"/>
        <end position="466"/>
    </location>
</feature>
<keyword evidence="3" id="KW-0479">Metal-binding</keyword>
<feature type="region of interest" description="Disordered" evidence="9">
    <location>
        <begin position="400"/>
        <end position="419"/>
    </location>
</feature>
<evidence type="ECO:0000256" key="10">
    <source>
        <dbReference type="SAM" id="Phobius"/>
    </source>
</evidence>
<dbReference type="GO" id="GO:0008270">
    <property type="term" value="F:zinc ion binding"/>
    <property type="evidence" value="ECO:0007669"/>
    <property type="project" value="UniProtKB-KW"/>
</dbReference>
<feature type="compositionally biased region" description="Low complexity" evidence="9">
    <location>
        <begin position="505"/>
        <end position="523"/>
    </location>
</feature>
<dbReference type="PANTHER" id="PTHR46539:SF1">
    <property type="entry name" value="E3 UBIQUITIN-PROTEIN LIGASE ATL42"/>
    <property type="match status" value="1"/>
</dbReference>
<dbReference type="Proteomes" id="UP000321518">
    <property type="component" value="Unassembled WGS sequence"/>
</dbReference>
<feature type="region of interest" description="Disordered" evidence="9">
    <location>
        <begin position="647"/>
        <end position="666"/>
    </location>
</feature>
<proteinExistence type="predicted"/>
<dbReference type="InterPro" id="IPR001841">
    <property type="entry name" value="Znf_RING"/>
</dbReference>
<feature type="region of interest" description="Disordered" evidence="9">
    <location>
        <begin position="240"/>
        <end position="263"/>
    </location>
</feature>
<gene>
    <name evidence="13" type="ORF">Rt10032_c11g4569</name>
</gene>
<feature type="chain" id="PRO_5021863424" evidence="11">
    <location>
        <begin position="26"/>
        <end position="839"/>
    </location>
</feature>
<dbReference type="CDD" id="cd16454">
    <property type="entry name" value="RING-H2_PA-TM-RING"/>
    <property type="match status" value="1"/>
</dbReference>
<evidence type="ECO:0000259" key="12">
    <source>
        <dbReference type="PROSITE" id="PS50089"/>
    </source>
</evidence>
<dbReference type="PROSITE" id="PS50089">
    <property type="entry name" value="ZF_RING_2"/>
    <property type="match status" value="1"/>
</dbReference>
<reference evidence="13 14" key="1">
    <citation type="submission" date="2019-07" db="EMBL/GenBank/DDBJ databases">
        <title>Rhodotorula toruloides NBRC10032 genome sequencing.</title>
        <authorList>
            <person name="Shida Y."/>
            <person name="Takaku H."/>
            <person name="Ogasawara W."/>
            <person name="Mori K."/>
        </authorList>
    </citation>
    <scope>NUCLEOTIDE SEQUENCE [LARGE SCALE GENOMIC DNA]</scope>
    <source>
        <strain evidence="13 14">NBRC10032</strain>
    </source>
</reference>
<feature type="region of interest" description="Disordered" evidence="9">
    <location>
        <begin position="285"/>
        <end position="319"/>
    </location>
</feature>
<accession>A0A511KJJ3</accession>
<feature type="transmembrane region" description="Helical" evidence="10">
    <location>
        <begin position="364"/>
        <end position="389"/>
    </location>
</feature>
<comment type="caution">
    <text evidence="13">The sequence shown here is derived from an EMBL/GenBank/DDBJ whole genome shotgun (WGS) entry which is preliminary data.</text>
</comment>
<feature type="compositionally biased region" description="Gly residues" evidence="9">
    <location>
        <begin position="405"/>
        <end position="414"/>
    </location>
</feature>
<evidence type="ECO:0000256" key="2">
    <source>
        <dbReference type="ARBA" id="ARBA00022692"/>
    </source>
</evidence>
<dbReference type="SMART" id="SM00184">
    <property type="entry name" value="RING"/>
    <property type="match status" value="1"/>
</dbReference>
<dbReference type="InterPro" id="IPR013083">
    <property type="entry name" value="Znf_RING/FYVE/PHD"/>
</dbReference>
<keyword evidence="2 10" id="KW-0812">Transmembrane</keyword>
<keyword evidence="7 10" id="KW-0472">Membrane</keyword>
<comment type="subcellular location">
    <subcellularLocation>
        <location evidence="1">Membrane</location>
    </subcellularLocation>
</comment>
<keyword evidence="5" id="KW-0862">Zinc</keyword>
<dbReference type="Gene3D" id="3.30.40.10">
    <property type="entry name" value="Zinc/RING finger domain, C3HC4 (zinc finger)"/>
    <property type="match status" value="1"/>
</dbReference>
<dbReference type="OrthoDB" id="8062037at2759"/>
<feature type="region of interest" description="Disordered" evidence="9">
    <location>
        <begin position="493"/>
        <end position="526"/>
    </location>
</feature>
<sequence length="839" mass="87347">MSGIWAVIAVVAVAALFKVPTSAHAYIPALPVNDTSALDNSADLLHLASYNGVFNTGISRQLWAEGFDDNGNYTNTTTIVPWTKYSKGVLIHFDEGLRNQSPSAVPWIAMISCDTNGTSPSETDDIFTIVRDLGAQAALLYSLHSEGCQMNQEYLNSFEKVLDVFATTSLQGSRIIESQFTNVNMAAYQYNSTTLNASYNAIETLLNSDPLSVRGNVPINSTSSLSADVVTSVNVDASTTTPSVFDANASDAPGMSSDSAAATGSTTSFPSLFSASNASPLMQRRQNTALSAQPASSTSHATSTHSSATRTSSAPSAARTSDTIENYLGAVMAAANLTVGGLNSASPTATAPANNGGPNTSTSLAMIILYAITGIVTFLFLVVIMSGAIRAARHPERYGPRAAGGLHGSGGPSGAGQTRAAGLTRAILDTFPVVRFGGGAATLPANRGDEEAGADGSEGQKKSEPGTPEAIELASLPTVNAVTTVVHTLGNGRDVVEEHEREVVADTARARSASRASTAGGDSFYSAESAPLQHQSSTTPLNASVGLAPIPASPNLLETLPAMTSSLPLSTRPTAAEAEEAAILASTDLPSSSESCPICLTEFEEGDELRILPCDERHRFHPECIDPFLLNVSRLCPLCRLDLGNVGGRESDEMGREEYARREEERVRRHLRSLLHRRGANGSSASDGAGPSTAEEAGNEGSTSTLRSRFAQYVVARRQRAFSGSGSGVGSGFVGLGRQRGSSSATALMAPASSASSSDGDDKVQYLATSLSGLPVRVGQQDGLENGKGEPKGLKDTLDLAVRPLADAVTSFTLPPPAPCSLDVAQLARLASSHTLERR</sequence>
<evidence type="ECO:0000256" key="6">
    <source>
        <dbReference type="ARBA" id="ARBA00022989"/>
    </source>
</evidence>
<dbReference type="SUPFAM" id="SSF57850">
    <property type="entry name" value="RING/U-box"/>
    <property type="match status" value="1"/>
</dbReference>
<evidence type="ECO:0000256" key="8">
    <source>
        <dbReference type="PROSITE-ProRule" id="PRU00175"/>
    </source>
</evidence>
<dbReference type="GO" id="GO:0016020">
    <property type="term" value="C:membrane"/>
    <property type="evidence" value="ECO:0007669"/>
    <property type="project" value="UniProtKB-SubCell"/>
</dbReference>
<keyword evidence="11" id="KW-0732">Signal</keyword>
<feature type="compositionally biased region" description="Low complexity" evidence="9">
    <location>
        <begin position="294"/>
        <end position="319"/>
    </location>
</feature>
<dbReference type="PANTHER" id="PTHR46539">
    <property type="entry name" value="E3 UBIQUITIN-PROTEIN LIGASE ATL42"/>
    <property type="match status" value="1"/>
</dbReference>
<evidence type="ECO:0000256" key="3">
    <source>
        <dbReference type="ARBA" id="ARBA00022723"/>
    </source>
</evidence>
<dbReference type="Pfam" id="PF13639">
    <property type="entry name" value="zf-RING_2"/>
    <property type="match status" value="1"/>
</dbReference>
<name>A0A511KJJ3_RHOTO</name>
<evidence type="ECO:0000313" key="13">
    <source>
        <dbReference type="EMBL" id="GEM10552.1"/>
    </source>
</evidence>
<organism evidence="13 14">
    <name type="scientific">Rhodotorula toruloides</name>
    <name type="common">Yeast</name>
    <name type="synonym">Rhodosporidium toruloides</name>
    <dbReference type="NCBI Taxonomy" id="5286"/>
    <lineage>
        <taxon>Eukaryota</taxon>
        <taxon>Fungi</taxon>
        <taxon>Dikarya</taxon>
        <taxon>Basidiomycota</taxon>
        <taxon>Pucciniomycotina</taxon>
        <taxon>Microbotryomycetes</taxon>
        <taxon>Sporidiobolales</taxon>
        <taxon>Sporidiobolaceae</taxon>
        <taxon>Rhodotorula</taxon>
    </lineage>
</organism>
<dbReference type="AlphaFoldDB" id="A0A511KJJ3"/>
<evidence type="ECO:0000256" key="7">
    <source>
        <dbReference type="ARBA" id="ARBA00023136"/>
    </source>
</evidence>
<keyword evidence="6 10" id="KW-1133">Transmembrane helix</keyword>
<protein>
    <submittedName>
        <fullName evidence="13">Proteophosphoglycan ppg4</fullName>
    </submittedName>
</protein>
<evidence type="ECO:0000313" key="14">
    <source>
        <dbReference type="Proteomes" id="UP000321518"/>
    </source>
</evidence>
<feature type="region of interest" description="Disordered" evidence="9">
    <location>
        <begin position="674"/>
        <end position="703"/>
    </location>
</feature>